<dbReference type="HOGENOM" id="CLU_018614_3_0_4"/>
<comment type="subunit">
    <text evidence="9">The system is composed of three essential subunits: KdpA, KdpB and KdpC.</text>
</comment>
<keyword evidence="5 9" id="KW-0630">Potassium</keyword>
<keyword evidence="2 9" id="KW-1003">Cell membrane</keyword>
<evidence type="ECO:0000313" key="11">
    <source>
        <dbReference type="Proteomes" id="UP000005633"/>
    </source>
</evidence>
<comment type="function">
    <text evidence="9">Part of the high-affinity ATP-driven potassium transport (or Kdp) system, which catalyzes the hydrolysis of ATP coupled with the electrogenic transport of potassium into the cytoplasm. This subunit binds the periplasmic potassium ions and delivers the ions to the membrane domain of KdpB through an intramembrane tunnel.</text>
</comment>
<evidence type="ECO:0000256" key="1">
    <source>
        <dbReference type="ARBA" id="ARBA00022448"/>
    </source>
</evidence>
<dbReference type="STRING" id="640081.Dsui_0279"/>
<feature type="transmembrane region" description="Helical" evidence="9">
    <location>
        <begin position="457"/>
        <end position="478"/>
    </location>
</feature>
<organism evidence="10 11">
    <name type="scientific">Azospira oryzae (strain ATCC BAA-33 / DSM 13638 / PS)</name>
    <name type="common">Dechlorosoma suillum</name>
    <dbReference type="NCBI Taxonomy" id="640081"/>
    <lineage>
        <taxon>Bacteria</taxon>
        <taxon>Pseudomonadati</taxon>
        <taxon>Pseudomonadota</taxon>
        <taxon>Betaproteobacteria</taxon>
        <taxon>Rhodocyclales</taxon>
        <taxon>Rhodocyclaceae</taxon>
        <taxon>Azospira</taxon>
    </lineage>
</organism>
<dbReference type="NCBIfam" id="TIGR00680">
    <property type="entry name" value="kdpA"/>
    <property type="match status" value="1"/>
</dbReference>
<reference evidence="10 11" key="1">
    <citation type="journal article" date="2012" name="J. Bacteriol.">
        <title>Complete genome sequence of the anaerobic perchlorate-reducing bacterium Azospira suillum strain PS.</title>
        <authorList>
            <person name="Byrne-Bailey K.G."/>
            <person name="Coates J.D."/>
        </authorList>
    </citation>
    <scope>NUCLEOTIDE SEQUENCE [LARGE SCALE GENOMIC DNA]</scope>
    <source>
        <strain evidence="11">ATCC BAA-33 / DSM 13638 / PS</strain>
    </source>
</reference>
<proteinExistence type="inferred from homology"/>
<feature type="transmembrane region" description="Helical" evidence="9">
    <location>
        <begin position="524"/>
        <end position="545"/>
    </location>
</feature>
<dbReference type="eggNOG" id="COG2060">
    <property type="taxonomic scope" value="Bacteria"/>
</dbReference>
<comment type="subcellular location">
    <subcellularLocation>
        <location evidence="9">Cell inner membrane</location>
        <topology evidence="9">Multi-pass membrane protein</topology>
    </subcellularLocation>
</comment>
<evidence type="ECO:0000313" key="10">
    <source>
        <dbReference type="EMBL" id="AEV24697.1"/>
    </source>
</evidence>
<accession>G8QNA4</accession>
<dbReference type="EMBL" id="CP003153">
    <property type="protein sequence ID" value="AEV24697.1"/>
    <property type="molecule type" value="Genomic_DNA"/>
</dbReference>
<evidence type="ECO:0000256" key="8">
    <source>
        <dbReference type="ARBA" id="ARBA00023136"/>
    </source>
</evidence>
<keyword evidence="1 9" id="KW-0813">Transport</keyword>
<dbReference type="OrthoDB" id="9763796at2"/>
<evidence type="ECO:0000256" key="5">
    <source>
        <dbReference type="ARBA" id="ARBA00022958"/>
    </source>
</evidence>
<dbReference type="PANTHER" id="PTHR30607:SF2">
    <property type="entry name" value="POTASSIUM-TRANSPORTING ATPASE POTASSIUM-BINDING SUBUNIT"/>
    <property type="match status" value="1"/>
</dbReference>
<sequence length="602" mass="63315">MSANLLLQYGFFFAVLFLLAWPLGLYMARIYRGDLPAFVAWLRPLENFCYRLAGVRHGDDMGWRRYAGAVLAFSLLGVLAVYALQRLQLWLPFNPQAMANTTPDLAFNTAVSFVTNTNWQAYGGETTMSYLTQMLGLAVQNFLSAATGMAVVVALMRGFQRKEAGGIGNFWIDLVRSTLYVLLPLSLILALALVGQGVVQSVAPYASVPLTQAVDYEQPKVGADGQPVLDAAGKPVLEAATAREQTLALGPAASQIAIKHLGTNGGGFFNANSSHPYENPTPVSNLLQMLAIVLIPAALCFTFGRRVGDLRQGLAILAAMTAILVALLAVEVWAEQAGNPLFERLGMATQGSELMAGGNMEGKEARFGISATSLFVTVTTAVSCGAVNAMHDSLTPLGGLVPMWLMQLGEVVFGGVGSGLYGMLVFAIVGVFVAGLMIGRTPEYLGKKIEAYEMKMAAVAILATPLAVLLGTALSLMLEAGTAGVFNPGAHGFSEVLYAFSSAANNNGSAFAGLGANTPYYNTALGLAMLFGRFTIIAAVLAIAGSLAAKKRIPPSAGTLPTHTPLFVVLLIGTVIVVGALTFLPSLALGPVVEHLQMVGVR</sequence>
<dbReference type="GO" id="GO:0030955">
    <property type="term" value="F:potassium ion binding"/>
    <property type="evidence" value="ECO:0007669"/>
    <property type="project" value="UniProtKB-UniRule"/>
</dbReference>
<feature type="transmembrane region" description="Helical" evidence="9">
    <location>
        <begin position="566"/>
        <end position="588"/>
    </location>
</feature>
<dbReference type="PANTHER" id="PTHR30607">
    <property type="entry name" value="POTASSIUM-TRANSPORTING ATPASE A CHAIN"/>
    <property type="match status" value="1"/>
</dbReference>
<dbReference type="PIRSF" id="PIRSF001294">
    <property type="entry name" value="K_ATPaseA"/>
    <property type="match status" value="1"/>
</dbReference>
<dbReference type="RefSeq" id="WP_014235399.1">
    <property type="nucleotide sequence ID" value="NC_016616.1"/>
</dbReference>
<gene>
    <name evidence="9" type="primary">kdpA</name>
    <name evidence="10" type="ordered locus">Dsui_0279</name>
</gene>
<feature type="transmembrane region" description="Helical" evidence="9">
    <location>
        <begin position="315"/>
        <end position="334"/>
    </location>
</feature>
<feature type="transmembrane region" description="Helical" evidence="9">
    <location>
        <begin position="286"/>
        <end position="303"/>
    </location>
</feature>
<feature type="transmembrane region" description="Helical" evidence="9">
    <location>
        <begin position="6"/>
        <end position="28"/>
    </location>
</feature>
<dbReference type="HAMAP" id="MF_00275">
    <property type="entry name" value="KdpA"/>
    <property type="match status" value="1"/>
</dbReference>
<evidence type="ECO:0000256" key="7">
    <source>
        <dbReference type="ARBA" id="ARBA00023065"/>
    </source>
</evidence>
<evidence type="ECO:0000256" key="9">
    <source>
        <dbReference type="HAMAP-Rule" id="MF_00275"/>
    </source>
</evidence>
<name>G8QNA4_AZOOP</name>
<keyword evidence="3 9" id="KW-0633">Potassium transport</keyword>
<feature type="transmembrane region" description="Helical" evidence="9">
    <location>
        <begin position="66"/>
        <end position="84"/>
    </location>
</feature>
<dbReference type="GO" id="GO:0005886">
    <property type="term" value="C:plasma membrane"/>
    <property type="evidence" value="ECO:0007669"/>
    <property type="project" value="UniProtKB-SubCell"/>
</dbReference>
<dbReference type="Proteomes" id="UP000005633">
    <property type="component" value="Chromosome"/>
</dbReference>
<protein>
    <recommendedName>
        <fullName evidence="9">Potassium-transporting ATPase potassium-binding subunit</fullName>
    </recommendedName>
    <alternativeName>
        <fullName evidence="9">ATP phosphohydrolase [potassium-transporting] A chain</fullName>
    </alternativeName>
    <alternativeName>
        <fullName evidence="9">Potassium-binding and translocating subunit A</fullName>
    </alternativeName>
    <alternativeName>
        <fullName evidence="9">Potassium-translocating ATPase A chain</fullName>
    </alternativeName>
</protein>
<dbReference type="AlphaFoldDB" id="G8QNA4"/>
<keyword evidence="4 9" id="KW-0812">Transmembrane</keyword>
<feature type="transmembrane region" description="Helical" evidence="9">
    <location>
        <begin position="411"/>
        <end position="436"/>
    </location>
</feature>
<comment type="similarity">
    <text evidence="9">Belongs to the KdpA family.</text>
</comment>
<keyword evidence="7 9" id="KW-0406">Ion transport</keyword>
<keyword evidence="6 9" id="KW-1133">Transmembrane helix</keyword>
<evidence type="ECO:0000256" key="3">
    <source>
        <dbReference type="ARBA" id="ARBA00022538"/>
    </source>
</evidence>
<feature type="transmembrane region" description="Helical" evidence="9">
    <location>
        <begin position="179"/>
        <end position="199"/>
    </location>
</feature>
<evidence type="ECO:0000256" key="2">
    <source>
        <dbReference type="ARBA" id="ARBA00022475"/>
    </source>
</evidence>
<dbReference type="Pfam" id="PF03814">
    <property type="entry name" value="KdpA"/>
    <property type="match status" value="1"/>
</dbReference>
<feature type="transmembrane region" description="Helical" evidence="9">
    <location>
        <begin position="138"/>
        <end position="159"/>
    </location>
</feature>
<evidence type="ECO:0000256" key="6">
    <source>
        <dbReference type="ARBA" id="ARBA00022989"/>
    </source>
</evidence>
<dbReference type="KEGG" id="dsu:Dsui_0279"/>
<keyword evidence="8 9" id="KW-0472">Membrane</keyword>
<dbReference type="GO" id="GO:0008556">
    <property type="term" value="F:P-type potassium transmembrane transporter activity"/>
    <property type="evidence" value="ECO:0007669"/>
    <property type="project" value="InterPro"/>
</dbReference>
<evidence type="ECO:0000256" key="4">
    <source>
        <dbReference type="ARBA" id="ARBA00022692"/>
    </source>
</evidence>
<dbReference type="InterPro" id="IPR004623">
    <property type="entry name" value="KdpA"/>
</dbReference>
<keyword evidence="9" id="KW-0997">Cell inner membrane</keyword>